<proteinExistence type="predicted"/>
<gene>
    <name evidence="2" type="ORF">SNEC2469_LOCUS16332</name>
</gene>
<feature type="signal peptide" evidence="1">
    <location>
        <begin position="1"/>
        <end position="18"/>
    </location>
</feature>
<name>A0A812U6E2_9DINO</name>
<evidence type="ECO:0000313" key="2">
    <source>
        <dbReference type="EMBL" id="CAE7564180.1"/>
    </source>
</evidence>
<reference evidence="2" key="1">
    <citation type="submission" date="2021-02" db="EMBL/GenBank/DDBJ databases">
        <authorList>
            <person name="Dougan E. K."/>
            <person name="Rhodes N."/>
            <person name="Thang M."/>
            <person name="Chan C."/>
        </authorList>
    </citation>
    <scope>NUCLEOTIDE SEQUENCE</scope>
</reference>
<evidence type="ECO:0000313" key="3">
    <source>
        <dbReference type="Proteomes" id="UP000601435"/>
    </source>
</evidence>
<feature type="chain" id="PRO_5032387990" evidence="1">
    <location>
        <begin position="19"/>
        <end position="265"/>
    </location>
</feature>
<keyword evidence="3" id="KW-1185">Reference proteome</keyword>
<feature type="non-terminal residue" evidence="2">
    <location>
        <position position="265"/>
    </location>
</feature>
<protein>
    <submittedName>
        <fullName evidence="2">Uncharacterized protein</fullName>
    </submittedName>
</protein>
<dbReference type="AlphaFoldDB" id="A0A812U6E2"/>
<organism evidence="2 3">
    <name type="scientific">Symbiodinium necroappetens</name>
    <dbReference type="NCBI Taxonomy" id="1628268"/>
    <lineage>
        <taxon>Eukaryota</taxon>
        <taxon>Sar</taxon>
        <taxon>Alveolata</taxon>
        <taxon>Dinophyceae</taxon>
        <taxon>Suessiales</taxon>
        <taxon>Symbiodiniaceae</taxon>
        <taxon>Symbiodinium</taxon>
    </lineage>
</organism>
<dbReference type="EMBL" id="CAJNJA010026752">
    <property type="protein sequence ID" value="CAE7564180.1"/>
    <property type="molecule type" value="Genomic_DNA"/>
</dbReference>
<evidence type="ECO:0000256" key="1">
    <source>
        <dbReference type="SAM" id="SignalP"/>
    </source>
</evidence>
<sequence length="265" mass="29248">MAAALRLRVLSLPSLLMGDVVESNGGALAAEVVPLRSGYIDLDEPNHCVWTVGPETIKCFEIDTLEERFRLLQRDQAPLLRHTLGLFALVWASSEHLAMVVYSAGGIKHFDSEVQMQNLVTVVEILTMDVFLCQSQGEDAQLLDVSKGQQLCTLPSTEHWQLPNIAVLTHLGVILVTLPGTLQIWRYATWDSGASCWPVKDIDFQGSFSQRTLVDRARASLVLPQAPSASGRGDDLFLIDLRCSKRPERFQRGVCFDGGGLAFIQ</sequence>
<accession>A0A812U6E2</accession>
<dbReference type="Proteomes" id="UP000601435">
    <property type="component" value="Unassembled WGS sequence"/>
</dbReference>
<dbReference type="OrthoDB" id="10314227at2759"/>
<keyword evidence="1" id="KW-0732">Signal</keyword>
<comment type="caution">
    <text evidence="2">The sequence shown here is derived from an EMBL/GenBank/DDBJ whole genome shotgun (WGS) entry which is preliminary data.</text>
</comment>